<keyword evidence="1" id="KW-0862">Zinc</keyword>
<name>A0A7J8EIG9_MOLMO</name>
<evidence type="ECO:0000256" key="2">
    <source>
        <dbReference type="SAM" id="MobiDB-lite"/>
    </source>
</evidence>
<evidence type="ECO:0000256" key="1">
    <source>
        <dbReference type="PROSITE-ProRule" id="PRU00042"/>
    </source>
</evidence>
<feature type="compositionally biased region" description="Basic and acidic residues" evidence="2">
    <location>
        <begin position="18"/>
        <end position="28"/>
    </location>
</feature>
<organism evidence="4 5">
    <name type="scientific">Molossus molossus</name>
    <name type="common">Pallas' mastiff bat</name>
    <name type="synonym">Vespertilio molossus</name>
    <dbReference type="NCBI Taxonomy" id="27622"/>
    <lineage>
        <taxon>Eukaryota</taxon>
        <taxon>Metazoa</taxon>
        <taxon>Chordata</taxon>
        <taxon>Craniata</taxon>
        <taxon>Vertebrata</taxon>
        <taxon>Euteleostomi</taxon>
        <taxon>Mammalia</taxon>
        <taxon>Eutheria</taxon>
        <taxon>Laurasiatheria</taxon>
        <taxon>Chiroptera</taxon>
        <taxon>Yangochiroptera</taxon>
        <taxon>Molossidae</taxon>
        <taxon>Molossus</taxon>
    </lineage>
</organism>
<dbReference type="AlphaFoldDB" id="A0A7J8EIG9"/>
<reference evidence="4 5" key="1">
    <citation type="journal article" date="2020" name="Nature">
        <title>Six reference-quality genomes reveal evolution of bat adaptations.</title>
        <authorList>
            <person name="Jebb D."/>
            <person name="Huang Z."/>
            <person name="Pippel M."/>
            <person name="Hughes G.M."/>
            <person name="Lavrichenko K."/>
            <person name="Devanna P."/>
            <person name="Winkler S."/>
            <person name="Jermiin L.S."/>
            <person name="Skirmuntt E.C."/>
            <person name="Katzourakis A."/>
            <person name="Burkitt-Gray L."/>
            <person name="Ray D.A."/>
            <person name="Sullivan K.A.M."/>
            <person name="Roscito J.G."/>
            <person name="Kirilenko B.M."/>
            <person name="Davalos L.M."/>
            <person name="Corthals A.P."/>
            <person name="Power M.L."/>
            <person name="Jones G."/>
            <person name="Ransome R.D."/>
            <person name="Dechmann D.K.N."/>
            <person name="Locatelli A.G."/>
            <person name="Puechmaille S.J."/>
            <person name="Fedrigo O."/>
            <person name="Jarvis E.D."/>
            <person name="Hiller M."/>
            <person name="Vernes S.C."/>
            <person name="Myers E.W."/>
            <person name="Teeling E.C."/>
        </authorList>
    </citation>
    <scope>NUCLEOTIDE SEQUENCE [LARGE SCALE GENOMIC DNA]</scope>
    <source>
        <strain evidence="4">MMolMol1</strain>
        <tissue evidence="4">Muscle</tissue>
    </source>
</reference>
<dbReference type="PROSITE" id="PS50157">
    <property type="entry name" value="ZINC_FINGER_C2H2_2"/>
    <property type="match status" value="1"/>
</dbReference>
<dbReference type="InterPro" id="IPR013087">
    <property type="entry name" value="Znf_C2H2_type"/>
</dbReference>
<keyword evidence="1" id="KW-0479">Metal-binding</keyword>
<dbReference type="Gene3D" id="3.30.160.60">
    <property type="entry name" value="Classic Zinc Finger"/>
    <property type="match status" value="1"/>
</dbReference>
<dbReference type="GO" id="GO:0008270">
    <property type="term" value="F:zinc ion binding"/>
    <property type="evidence" value="ECO:0007669"/>
    <property type="project" value="UniProtKB-KW"/>
</dbReference>
<evidence type="ECO:0000259" key="3">
    <source>
        <dbReference type="PROSITE" id="PS50157"/>
    </source>
</evidence>
<proteinExistence type="predicted"/>
<gene>
    <name evidence="4" type="ORF">HJG59_020047</name>
</gene>
<dbReference type="SUPFAM" id="SSF57667">
    <property type="entry name" value="beta-beta-alpha zinc fingers"/>
    <property type="match status" value="1"/>
</dbReference>
<sequence>MKDKLESCSSEDEDKEDEMSSKADDRDLMGFADRGAAINTQKRFPCEFCGRAFAQGSEWERHVLRHGMALNDTKSVSREEIHLKESVQDSIQMPSIEEKEDDEAIGLDFPLKSETVAICVVAADRSLLENAEAKKE</sequence>
<comment type="caution">
    <text evidence="4">The sequence shown here is derived from an EMBL/GenBank/DDBJ whole genome shotgun (WGS) entry which is preliminary data.</text>
</comment>
<protein>
    <submittedName>
        <fullName evidence="4">Zinc finger protein 462</fullName>
    </submittedName>
</protein>
<dbReference type="PROSITE" id="PS00028">
    <property type="entry name" value="ZINC_FINGER_C2H2_1"/>
    <property type="match status" value="1"/>
</dbReference>
<dbReference type="Proteomes" id="UP000550707">
    <property type="component" value="Unassembled WGS sequence"/>
</dbReference>
<evidence type="ECO:0000313" key="4">
    <source>
        <dbReference type="EMBL" id="KAF6434882.1"/>
    </source>
</evidence>
<feature type="region of interest" description="Disordered" evidence="2">
    <location>
        <begin position="1"/>
        <end position="28"/>
    </location>
</feature>
<keyword evidence="1" id="KW-0863">Zinc-finger</keyword>
<dbReference type="InterPro" id="IPR036236">
    <property type="entry name" value="Znf_C2H2_sf"/>
</dbReference>
<feature type="domain" description="C2H2-type" evidence="3">
    <location>
        <begin position="44"/>
        <end position="66"/>
    </location>
</feature>
<evidence type="ECO:0000313" key="5">
    <source>
        <dbReference type="Proteomes" id="UP000550707"/>
    </source>
</evidence>
<accession>A0A7J8EIG9</accession>
<keyword evidence="5" id="KW-1185">Reference proteome</keyword>
<dbReference type="EMBL" id="JACASF010000014">
    <property type="protein sequence ID" value="KAF6434882.1"/>
    <property type="molecule type" value="Genomic_DNA"/>
</dbReference>